<keyword evidence="2" id="KW-0805">Transcription regulation</keyword>
<comment type="subcellular location">
    <subcellularLocation>
        <location evidence="1">Nucleus</location>
    </subcellularLocation>
</comment>
<dbReference type="GO" id="GO:0005634">
    <property type="term" value="C:nucleus"/>
    <property type="evidence" value="ECO:0007669"/>
    <property type="project" value="UniProtKB-SubCell"/>
</dbReference>
<evidence type="ECO:0000256" key="3">
    <source>
        <dbReference type="ARBA" id="ARBA00023125"/>
    </source>
</evidence>
<dbReference type="PRINTS" id="PR00404">
    <property type="entry name" value="MADSDOMAIN"/>
</dbReference>
<evidence type="ECO:0000256" key="6">
    <source>
        <dbReference type="SAM" id="Coils"/>
    </source>
</evidence>
<dbReference type="EMBL" id="KE346191">
    <property type="protein sequence ID" value="EXC29399.1"/>
    <property type="molecule type" value="Genomic_DNA"/>
</dbReference>
<dbReference type="PROSITE" id="PS50066">
    <property type="entry name" value="MADS_BOX_2"/>
    <property type="match status" value="1"/>
</dbReference>
<dbReference type="GO" id="GO:0000981">
    <property type="term" value="F:DNA-binding transcription factor activity, RNA polymerase II-specific"/>
    <property type="evidence" value="ECO:0007669"/>
    <property type="project" value="TreeGrafter"/>
</dbReference>
<evidence type="ECO:0000313" key="8">
    <source>
        <dbReference type="EMBL" id="EXC29399.1"/>
    </source>
</evidence>
<dbReference type="InterPro" id="IPR036879">
    <property type="entry name" value="TF_MADSbox_sf"/>
</dbReference>
<feature type="domain" description="MADS-box" evidence="7">
    <location>
        <begin position="10"/>
        <end position="70"/>
    </location>
</feature>
<sequence length="228" mass="25684">MAMEDRRQTRGKQKIEIKRIDKEDDRITTFSKRRSGIYKKATEIATLCGAEVGFGTFSPSGKPFSFAQPSMDSIESRLNNIIQDQPPPLMFNLNAGDSDDHPFVRAHRQAKLEALIQRYNELAGSLEAEKEKRKAIEKLVEDKAAAVRDKAPMGTGWWETLVDDLGYEELLRMNESLEYLHKKLCNHINGEKATPAFDAMASAQGISNLFITEDPNALRNRNSGKNPN</sequence>
<dbReference type="Pfam" id="PF00319">
    <property type="entry name" value="SRF-TF"/>
    <property type="match status" value="1"/>
</dbReference>
<dbReference type="InterPro" id="IPR002100">
    <property type="entry name" value="TF_MADSbox"/>
</dbReference>
<dbReference type="STRING" id="981085.W9SET5"/>
<organism evidence="8 9">
    <name type="scientific">Morus notabilis</name>
    <dbReference type="NCBI Taxonomy" id="981085"/>
    <lineage>
        <taxon>Eukaryota</taxon>
        <taxon>Viridiplantae</taxon>
        <taxon>Streptophyta</taxon>
        <taxon>Embryophyta</taxon>
        <taxon>Tracheophyta</taxon>
        <taxon>Spermatophyta</taxon>
        <taxon>Magnoliopsida</taxon>
        <taxon>eudicotyledons</taxon>
        <taxon>Gunneridae</taxon>
        <taxon>Pentapetalae</taxon>
        <taxon>rosids</taxon>
        <taxon>fabids</taxon>
        <taxon>Rosales</taxon>
        <taxon>Moraceae</taxon>
        <taxon>Moreae</taxon>
        <taxon>Morus</taxon>
    </lineage>
</organism>
<keyword evidence="5" id="KW-0539">Nucleus</keyword>
<keyword evidence="6" id="KW-0175">Coiled coil</keyword>
<dbReference type="eggNOG" id="KOG0014">
    <property type="taxonomic scope" value="Eukaryota"/>
</dbReference>
<evidence type="ECO:0000259" key="7">
    <source>
        <dbReference type="PROSITE" id="PS50066"/>
    </source>
</evidence>
<keyword evidence="4" id="KW-0804">Transcription</keyword>
<dbReference type="PANTHER" id="PTHR11945">
    <property type="entry name" value="MADS BOX PROTEIN"/>
    <property type="match status" value="1"/>
</dbReference>
<dbReference type="GO" id="GO:0000978">
    <property type="term" value="F:RNA polymerase II cis-regulatory region sequence-specific DNA binding"/>
    <property type="evidence" value="ECO:0007669"/>
    <property type="project" value="TreeGrafter"/>
</dbReference>
<feature type="coiled-coil region" evidence="6">
    <location>
        <begin position="109"/>
        <end position="146"/>
    </location>
</feature>
<evidence type="ECO:0000256" key="2">
    <source>
        <dbReference type="ARBA" id="ARBA00023015"/>
    </source>
</evidence>
<keyword evidence="9" id="KW-1185">Reference proteome</keyword>
<reference evidence="9" key="1">
    <citation type="submission" date="2013-01" db="EMBL/GenBank/DDBJ databases">
        <title>Draft Genome Sequence of a Mulberry Tree, Morus notabilis C.K. Schneid.</title>
        <authorList>
            <person name="He N."/>
            <person name="Zhao S."/>
        </authorList>
    </citation>
    <scope>NUCLEOTIDE SEQUENCE</scope>
</reference>
<dbReference type="Proteomes" id="UP000030645">
    <property type="component" value="Unassembled WGS sequence"/>
</dbReference>
<dbReference type="GO" id="GO:0046983">
    <property type="term" value="F:protein dimerization activity"/>
    <property type="evidence" value="ECO:0007669"/>
    <property type="project" value="InterPro"/>
</dbReference>
<accession>W9SET5</accession>
<evidence type="ECO:0000256" key="1">
    <source>
        <dbReference type="ARBA" id="ARBA00004123"/>
    </source>
</evidence>
<name>W9SET5_9ROSA</name>
<keyword evidence="3" id="KW-0238">DNA-binding</keyword>
<dbReference type="Gene3D" id="3.40.1810.10">
    <property type="entry name" value="Transcription factor, MADS-box"/>
    <property type="match status" value="1"/>
</dbReference>
<dbReference type="AlphaFoldDB" id="W9SET5"/>
<dbReference type="OrthoDB" id="1898716at2759"/>
<evidence type="ECO:0000256" key="4">
    <source>
        <dbReference type="ARBA" id="ARBA00023163"/>
    </source>
</evidence>
<evidence type="ECO:0000313" key="9">
    <source>
        <dbReference type="Proteomes" id="UP000030645"/>
    </source>
</evidence>
<gene>
    <name evidence="8" type="ORF">L484_021712</name>
</gene>
<evidence type="ECO:0000256" key="5">
    <source>
        <dbReference type="ARBA" id="ARBA00023242"/>
    </source>
</evidence>
<dbReference type="PANTHER" id="PTHR11945:SF725">
    <property type="entry name" value="AGAMOUS-LIKE 58-RELATED"/>
    <property type="match status" value="1"/>
</dbReference>
<dbReference type="KEGG" id="mnt:21404557"/>
<protein>
    <submittedName>
        <fullName evidence="8">Agamous-like MADS-box protein AGL62</fullName>
    </submittedName>
</protein>
<dbReference type="SMART" id="SM00432">
    <property type="entry name" value="MADS"/>
    <property type="match status" value="1"/>
</dbReference>
<proteinExistence type="predicted"/>
<dbReference type="SUPFAM" id="SSF55455">
    <property type="entry name" value="SRF-like"/>
    <property type="match status" value="1"/>
</dbReference>